<dbReference type="Proteomes" id="UP000308365">
    <property type="component" value="Unassembled WGS sequence"/>
</dbReference>
<accession>A0A4V5PA07</accession>
<feature type="compositionally biased region" description="Polar residues" evidence="1">
    <location>
        <begin position="1"/>
        <end position="12"/>
    </location>
</feature>
<sequence length="54" mass="5660">MSIRVTQKSYKVSTSSPRSFSSRSYTSGSVPTSAPRPSPGWAAAATSRVAWAPA</sequence>
<gene>
    <name evidence="2" type="ORF">EI555_007761</name>
</gene>
<dbReference type="AlphaFoldDB" id="A0A4V5PA07"/>
<evidence type="ECO:0000256" key="1">
    <source>
        <dbReference type="SAM" id="MobiDB-lite"/>
    </source>
</evidence>
<name>A0A4V5PA07_MONMO</name>
<proteinExistence type="predicted"/>
<evidence type="ECO:0000313" key="2">
    <source>
        <dbReference type="EMBL" id="TKC49230.1"/>
    </source>
</evidence>
<feature type="compositionally biased region" description="Low complexity" evidence="1">
    <location>
        <begin position="13"/>
        <end position="29"/>
    </location>
</feature>
<protein>
    <submittedName>
        <fullName evidence="2">Uncharacterized protein</fullName>
    </submittedName>
</protein>
<organism evidence="2 3">
    <name type="scientific">Monodon monoceros</name>
    <name type="common">Narwhal</name>
    <name type="synonym">Ceratodon monodon</name>
    <dbReference type="NCBI Taxonomy" id="40151"/>
    <lineage>
        <taxon>Eukaryota</taxon>
        <taxon>Metazoa</taxon>
        <taxon>Chordata</taxon>
        <taxon>Craniata</taxon>
        <taxon>Vertebrata</taxon>
        <taxon>Euteleostomi</taxon>
        <taxon>Mammalia</taxon>
        <taxon>Eutheria</taxon>
        <taxon>Laurasiatheria</taxon>
        <taxon>Artiodactyla</taxon>
        <taxon>Whippomorpha</taxon>
        <taxon>Cetacea</taxon>
        <taxon>Odontoceti</taxon>
        <taxon>Monodontidae</taxon>
        <taxon>Monodon</taxon>
    </lineage>
</organism>
<comment type="caution">
    <text evidence="2">The sequence shown here is derived from an EMBL/GenBank/DDBJ whole genome shotgun (WGS) entry which is preliminary data.</text>
</comment>
<dbReference type="EMBL" id="RWIC01000128">
    <property type="protein sequence ID" value="TKC49230.1"/>
    <property type="molecule type" value="Genomic_DNA"/>
</dbReference>
<evidence type="ECO:0000313" key="3">
    <source>
        <dbReference type="Proteomes" id="UP000308365"/>
    </source>
</evidence>
<reference evidence="3" key="1">
    <citation type="journal article" date="2019" name="IScience">
        <title>Narwhal Genome Reveals Long-Term Low Genetic Diversity despite Current Large Abundance Size.</title>
        <authorList>
            <person name="Westbury M.V."/>
            <person name="Petersen B."/>
            <person name="Garde E."/>
            <person name="Heide-Jorgensen M.P."/>
            <person name="Lorenzen E.D."/>
        </authorList>
    </citation>
    <scope>NUCLEOTIDE SEQUENCE [LARGE SCALE GENOMIC DNA]</scope>
</reference>
<feature type="region of interest" description="Disordered" evidence="1">
    <location>
        <begin position="1"/>
        <end position="42"/>
    </location>
</feature>